<feature type="transmembrane region" description="Helical" evidence="1">
    <location>
        <begin position="394"/>
        <end position="414"/>
    </location>
</feature>
<dbReference type="RefSeq" id="WP_071878002.1">
    <property type="nucleotide sequence ID" value="NZ_JXLC01000014.1"/>
</dbReference>
<dbReference type="EMBL" id="CP013614">
    <property type="protein sequence ID" value="ALS01696.1"/>
    <property type="molecule type" value="Genomic_DNA"/>
</dbReference>
<keyword evidence="1" id="KW-0472">Membrane</keyword>
<feature type="transmembrane region" description="Helical" evidence="1">
    <location>
        <begin position="496"/>
        <end position="515"/>
    </location>
</feature>
<evidence type="ECO:0000313" key="2">
    <source>
        <dbReference type="EMBL" id="ALS01696.1"/>
    </source>
</evidence>
<keyword evidence="1" id="KW-0812">Transmembrane</keyword>
<sequence>MNKTQLLELTRVNLRYASPQVTDRARRKGKSGKALTRALINQYLLSGVLFLFIYGVTMFLIDFSQMPGFFTYYVALFSILAFSQGISVIYNVFFESQDLPAYLPLPFKQSMIFTAKILVVALTVTPFVFPMFVVFLLTGWRAGIFLPLTIILALLLFLFVLAIVFAVCCLIVFGLTRTKFFKQHKKVVTSLLLGISMTIAIVGIIFMNGQSSYSETGQMDRYPIAILLPLFHIVSEPFSTSGLLSLAGLFGILLLLMLAIKRMILPKLYEQLTDATTAKGAQRRKHKTAQTLGQLLISYNTQLLKEPNLIMQVLSNSLLMPLIFIVTFAIGGSLDLSHIDFRFIGVVFLTGVALACMTVNQTSFISNMISLDQENFNFVQTLPISMSKYMKQKFLIGVIIQFILTGGIALIGGILFRLPILYIIILLTGSLFGNYLLCLHFFARDYRFILLDWTSINQLFTRGSGSVGLVFTMIASIFICLILLGVYSFAAMTLPFWPLNLSVLAIIIILSFLWIRHFQKTFWDSFN</sequence>
<evidence type="ECO:0000313" key="3">
    <source>
        <dbReference type="Proteomes" id="UP000065511"/>
    </source>
</evidence>
<organism evidence="2 3">
    <name type="scientific">Enterococcus silesiacus</name>
    <dbReference type="NCBI Taxonomy" id="332949"/>
    <lineage>
        <taxon>Bacteria</taxon>
        <taxon>Bacillati</taxon>
        <taxon>Bacillota</taxon>
        <taxon>Bacilli</taxon>
        <taxon>Lactobacillales</taxon>
        <taxon>Enterococcaceae</taxon>
        <taxon>Enterococcus</taxon>
    </lineage>
</organism>
<name>A0ABM5W9R7_9ENTE</name>
<feature type="transmembrane region" description="Helical" evidence="1">
    <location>
        <begin position="238"/>
        <end position="260"/>
    </location>
</feature>
<feature type="transmembrane region" description="Helical" evidence="1">
    <location>
        <begin position="144"/>
        <end position="175"/>
    </location>
</feature>
<accession>A0ABM5W9R7</accession>
<evidence type="ECO:0000256" key="1">
    <source>
        <dbReference type="SAM" id="Phobius"/>
    </source>
</evidence>
<keyword evidence="3" id="KW-1185">Reference proteome</keyword>
<reference evidence="2 3" key="1">
    <citation type="submission" date="2015-12" db="EMBL/GenBank/DDBJ databases">
        <authorList>
            <person name="Lauer A."/>
            <person name="Humrighouse B."/>
            <person name="Loparev V."/>
            <person name="Shewmaker P.L."/>
            <person name="Whitney A.M."/>
            <person name="McLaughlin R.W."/>
        </authorList>
    </citation>
    <scope>NUCLEOTIDE SEQUENCE [LARGE SCALE GENOMIC DNA]</scope>
    <source>
        <strain evidence="2 3">LMG 23085</strain>
    </source>
</reference>
<proteinExistence type="predicted"/>
<feature type="transmembrane region" description="Helical" evidence="1">
    <location>
        <begin position="73"/>
        <end position="94"/>
    </location>
</feature>
<keyword evidence="1" id="KW-1133">Transmembrane helix</keyword>
<feature type="transmembrane region" description="Helical" evidence="1">
    <location>
        <begin position="43"/>
        <end position="61"/>
    </location>
</feature>
<feature type="transmembrane region" description="Helical" evidence="1">
    <location>
        <begin position="420"/>
        <end position="443"/>
    </location>
</feature>
<feature type="transmembrane region" description="Helical" evidence="1">
    <location>
        <begin position="187"/>
        <end position="207"/>
    </location>
</feature>
<dbReference type="Proteomes" id="UP000065511">
    <property type="component" value="Chromosome"/>
</dbReference>
<feature type="transmembrane region" description="Helical" evidence="1">
    <location>
        <begin position="343"/>
        <end position="360"/>
    </location>
</feature>
<feature type="transmembrane region" description="Helical" evidence="1">
    <location>
        <begin position="464"/>
        <end position="490"/>
    </location>
</feature>
<gene>
    <name evidence="2" type="ORF">ATZ33_10030</name>
</gene>
<feature type="transmembrane region" description="Helical" evidence="1">
    <location>
        <begin position="309"/>
        <end position="331"/>
    </location>
</feature>
<feature type="transmembrane region" description="Helical" evidence="1">
    <location>
        <begin position="115"/>
        <end position="138"/>
    </location>
</feature>
<protein>
    <submittedName>
        <fullName evidence="2">ABC transporter</fullName>
    </submittedName>
</protein>